<dbReference type="InterPro" id="IPR029066">
    <property type="entry name" value="PLP-binding_barrel"/>
</dbReference>
<dbReference type="InterPro" id="IPR011079">
    <property type="entry name" value="Ala_racemase_C"/>
</dbReference>
<evidence type="ECO:0000256" key="5">
    <source>
        <dbReference type="PIRSR" id="PIRSR600821-50"/>
    </source>
</evidence>
<comment type="caution">
    <text evidence="8">The sequence shown here is derived from an EMBL/GenBank/DDBJ whole genome shotgun (WGS) entry which is preliminary data.</text>
</comment>
<dbReference type="GO" id="GO:0005829">
    <property type="term" value="C:cytosol"/>
    <property type="evidence" value="ECO:0007669"/>
    <property type="project" value="TreeGrafter"/>
</dbReference>
<evidence type="ECO:0000259" key="7">
    <source>
        <dbReference type="SMART" id="SM01005"/>
    </source>
</evidence>
<dbReference type="PROSITE" id="PS00395">
    <property type="entry name" value="ALANINE_RACEMASE"/>
    <property type="match status" value="1"/>
</dbReference>
<protein>
    <recommendedName>
        <fullName evidence="4">Alanine racemase</fullName>
        <ecNumber evidence="4">5.1.1.1</ecNumber>
    </recommendedName>
</protein>
<feature type="modified residue" description="N6-(pyridoxal phosphate)lysine" evidence="4 5">
    <location>
        <position position="40"/>
    </location>
</feature>
<dbReference type="PRINTS" id="PR00992">
    <property type="entry name" value="ALARACEMASE"/>
</dbReference>
<comment type="similarity">
    <text evidence="4">Belongs to the alanine racemase family.</text>
</comment>
<dbReference type="UniPathway" id="UPA00042">
    <property type="reaction ID" value="UER00497"/>
</dbReference>
<dbReference type="SUPFAM" id="SSF51419">
    <property type="entry name" value="PLP-binding barrel"/>
    <property type="match status" value="1"/>
</dbReference>
<dbReference type="GO" id="GO:0030170">
    <property type="term" value="F:pyridoxal phosphate binding"/>
    <property type="evidence" value="ECO:0007669"/>
    <property type="project" value="UniProtKB-UniRule"/>
</dbReference>
<feature type="active site" description="Proton acceptor; specific for D-alanine" evidence="4">
    <location>
        <position position="40"/>
    </location>
</feature>
<dbReference type="InterPro" id="IPR009006">
    <property type="entry name" value="Ala_racemase/Decarboxylase_C"/>
</dbReference>
<dbReference type="Gene3D" id="2.40.37.10">
    <property type="entry name" value="Lyase, Ornithine Decarboxylase, Chain A, domain 1"/>
    <property type="match status" value="1"/>
</dbReference>
<dbReference type="GO" id="GO:0008784">
    <property type="term" value="F:alanine racemase activity"/>
    <property type="evidence" value="ECO:0007669"/>
    <property type="project" value="UniProtKB-UniRule"/>
</dbReference>
<dbReference type="InterPro" id="IPR000821">
    <property type="entry name" value="Ala_racemase"/>
</dbReference>
<dbReference type="HAMAP" id="MF_01201">
    <property type="entry name" value="Ala_racemase"/>
    <property type="match status" value="1"/>
</dbReference>
<evidence type="ECO:0000256" key="4">
    <source>
        <dbReference type="HAMAP-Rule" id="MF_01201"/>
    </source>
</evidence>
<dbReference type="SMART" id="SM01005">
    <property type="entry name" value="Ala_racemase_C"/>
    <property type="match status" value="1"/>
</dbReference>
<keyword evidence="2 4" id="KW-0663">Pyridoxal phosphate</keyword>
<dbReference type="Proteomes" id="UP000440713">
    <property type="component" value="Unassembled WGS sequence"/>
</dbReference>
<dbReference type="RefSeq" id="WP_154537740.1">
    <property type="nucleotide sequence ID" value="NZ_VUNE01000002.1"/>
</dbReference>
<dbReference type="SUPFAM" id="SSF50621">
    <property type="entry name" value="Alanine racemase C-terminal domain-like"/>
    <property type="match status" value="1"/>
</dbReference>
<feature type="binding site" evidence="4 6">
    <location>
        <position position="318"/>
    </location>
    <ligand>
        <name>substrate</name>
    </ligand>
</feature>
<dbReference type="Pfam" id="PF01168">
    <property type="entry name" value="Ala_racemase_N"/>
    <property type="match status" value="1"/>
</dbReference>
<keyword evidence="9" id="KW-1185">Reference proteome</keyword>
<evidence type="ECO:0000256" key="2">
    <source>
        <dbReference type="ARBA" id="ARBA00022898"/>
    </source>
</evidence>
<dbReference type="EMBL" id="VUNE01000002">
    <property type="protein sequence ID" value="MST62347.1"/>
    <property type="molecule type" value="Genomic_DNA"/>
</dbReference>
<dbReference type="GO" id="GO:0009252">
    <property type="term" value="P:peptidoglycan biosynthetic process"/>
    <property type="evidence" value="ECO:0007669"/>
    <property type="project" value="TreeGrafter"/>
</dbReference>
<name>A0A6N7XG60_9FIRM</name>
<reference evidence="8 9" key="1">
    <citation type="submission" date="2019-08" db="EMBL/GenBank/DDBJ databases">
        <title>In-depth cultivation of the pig gut microbiome towards novel bacterial diversity and tailored functional studies.</title>
        <authorList>
            <person name="Wylensek D."/>
            <person name="Hitch T.C.A."/>
            <person name="Clavel T."/>
        </authorList>
    </citation>
    <scope>NUCLEOTIDE SEQUENCE [LARGE SCALE GENOMIC DNA]</scope>
    <source>
        <strain evidence="8 9">WCA-SAB-591-4A-A</strain>
    </source>
</reference>
<comment type="function">
    <text evidence="4">Catalyzes the interconversion of L-alanine and D-alanine. May also act on other amino acids.</text>
</comment>
<dbReference type="FunFam" id="3.20.20.10:FF:000002">
    <property type="entry name" value="Alanine racemase"/>
    <property type="match status" value="1"/>
</dbReference>
<comment type="catalytic activity">
    <reaction evidence="4">
        <text>L-alanine = D-alanine</text>
        <dbReference type="Rhea" id="RHEA:20249"/>
        <dbReference type="ChEBI" id="CHEBI:57416"/>
        <dbReference type="ChEBI" id="CHEBI:57972"/>
        <dbReference type="EC" id="5.1.1.1"/>
    </reaction>
</comment>
<proteinExistence type="inferred from homology"/>
<dbReference type="InterPro" id="IPR001608">
    <property type="entry name" value="Ala_racemase_N"/>
</dbReference>
<feature type="binding site" evidence="4 6">
    <location>
        <position position="138"/>
    </location>
    <ligand>
        <name>substrate</name>
    </ligand>
</feature>
<organism evidence="8 9">
    <name type="scientific">Peptostreptococcus porci</name>
    <dbReference type="NCBI Taxonomy" id="2652282"/>
    <lineage>
        <taxon>Bacteria</taxon>
        <taxon>Bacillati</taxon>
        <taxon>Bacillota</taxon>
        <taxon>Clostridia</taxon>
        <taxon>Peptostreptococcales</taxon>
        <taxon>Peptostreptococcaceae</taxon>
        <taxon>Peptostreptococcus</taxon>
    </lineage>
</organism>
<dbReference type="PANTHER" id="PTHR30511">
    <property type="entry name" value="ALANINE RACEMASE"/>
    <property type="match status" value="1"/>
</dbReference>
<evidence type="ECO:0000313" key="9">
    <source>
        <dbReference type="Proteomes" id="UP000440713"/>
    </source>
</evidence>
<dbReference type="CDD" id="cd00430">
    <property type="entry name" value="PLPDE_III_AR"/>
    <property type="match status" value="1"/>
</dbReference>
<feature type="active site" description="Proton acceptor; specific for L-alanine" evidence="4">
    <location>
        <position position="271"/>
    </location>
</feature>
<comment type="cofactor">
    <cofactor evidence="1 4 5">
        <name>pyridoxal 5'-phosphate</name>
        <dbReference type="ChEBI" id="CHEBI:597326"/>
    </cofactor>
</comment>
<dbReference type="AlphaFoldDB" id="A0A6N7XG60"/>
<dbReference type="NCBIfam" id="TIGR00492">
    <property type="entry name" value="alr"/>
    <property type="match status" value="1"/>
</dbReference>
<sequence length="388" mass="43734">MDRVITSANWVEIDLDALKYNYEGLRNKLSKDTKMCMVVKANGYGHGSVEMSKLYESLGADFLAVARSSEGLELRENGINLPILNLGFTNPNDYENIIDGNISSTIFDVETAEKLNEVASKINKIAKVHIKIDTGMSRLGFLALEKNYEKILKDVKYISELPNVKIEGIFTHFSTSDSKNKEFERIQLKRFENVIDMLQKNGLDVGIRHCSNSAEILDTDVEFDMVRPGIIQYGIYPSDEVNKTVDVKPVMSFKAKVTNVKILDPGTSISYGRTYFTTNQEKIASIAVGYADGFLRGRKKPFVYINGEKCPIVGRICMDQCMVRVPMDMDVKINDDVVLFGEGLISVTEIANSCDTIEHEILCNINRRVPRIYKKDGEICNIIDYILK</sequence>
<evidence type="ECO:0000256" key="1">
    <source>
        <dbReference type="ARBA" id="ARBA00001933"/>
    </source>
</evidence>
<accession>A0A6N7XG60</accession>
<dbReference type="Gene3D" id="3.20.20.10">
    <property type="entry name" value="Alanine racemase"/>
    <property type="match status" value="1"/>
</dbReference>
<evidence type="ECO:0000256" key="3">
    <source>
        <dbReference type="ARBA" id="ARBA00023235"/>
    </source>
</evidence>
<evidence type="ECO:0000313" key="8">
    <source>
        <dbReference type="EMBL" id="MST62347.1"/>
    </source>
</evidence>
<keyword evidence="3 4" id="KW-0413">Isomerase</keyword>
<feature type="domain" description="Alanine racemase C-terminal" evidence="7">
    <location>
        <begin position="250"/>
        <end position="374"/>
    </location>
</feature>
<gene>
    <name evidence="8" type="primary">alr</name>
    <name evidence="8" type="ORF">FYJ71_05065</name>
</gene>
<dbReference type="InterPro" id="IPR020622">
    <property type="entry name" value="Ala_racemase_pyridoxalP-BS"/>
</dbReference>
<dbReference type="GO" id="GO:0030632">
    <property type="term" value="P:D-alanine biosynthetic process"/>
    <property type="evidence" value="ECO:0007669"/>
    <property type="project" value="UniProtKB-UniRule"/>
</dbReference>
<comment type="pathway">
    <text evidence="4">Amino-acid biosynthesis; D-alanine biosynthesis; D-alanine from L-alanine: step 1/1.</text>
</comment>
<dbReference type="Pfam" id="PF00842">
    <property type="entry name" value="Ala_racemase_C"/>
    <property type="match status" value="1"/>
</dbReference>
<dbReference type="EC" id="5.1.1.1" evidence="4"/>
<dbReference type="PANTHER" id="PTHR30511:SF0">
    <property type="entry name" value="ALANINE RACEMASE, CATABOLIC-RELATED"/>
    <property type="match status" value="1"/>
</dbReference>
<evidence type="ECO:0000256" key="6">
    <source>
        <dbReference type="PIRSR" id="PIRSR600821-52"/>
    </source>
</evidence>